<feature type="transmembrane region" description="Helical" evidence="7">
    <location>
        <begin position="186"/>
        <end position="204"/>
    </location>
</feature>
<gene>
    <name evidence="8" type="ORF">UFOPK2602_00316</name>
    <name evidence="9" type="ORF">UFOPK2806_00772</name>
    <name evidence="10" type="ORF">UFOPK4306_02534</name>
</gene>
<dbReference type="InterPro" id="IPR036259">
    <property type="entry name" value="MFS_trans_sf"/>
</dbReference>
<feature type="transmembrane region" description="Helical" evidence="7">
    <location>
        <begin position="289"/>
        <end position="309"/>
    </location>
</feature>
<dbReference type="PANTHER" id="PTHR23513:SF18">
    <property type="entry name" value="INTEGRAL MEMBRANE PROTEIN"/>
    <property type="match status" value="1"/>
</dbReference>
<feature type="transmembrane region" description="Helical" evidence="7">
    <location>
        <begin position="34"/>
        <end position="53"/>
    </location>
</feature>
<evidence type="ECO:0000256" key="6">
    <source>
        <dbReference type="SAM" id="MobiDB-lite"/>
    </source>
</evidence>
<keyword evidence="5 7" id="KW-0472">Membrane</keyword>
<evidence type="ECO:0000256" key="1">
    <source>
        <dbReference type="ARBA" id="ARBA00004651"/>
    </source>
</evidence>
<evidence type="ECO:0000256" key="5">
    <source>
        <dbReference type="ARBA" id="ARBA00023136"/>
    </source>
</evidence>
<dbReference type="EMBL" id="CAFBQP010000164">
    <property type="protein sequence ID" value="CAB5068798.1"/>
    <property type="molecule type" value="Genomic_DNA"/>
</dbReference>
<dbReference type="SUPFAM" id="SSF103473">
    <property type="entry name" value="MFS general substrate transporter"/>
    <property type="match status" value="1"/>
</dbReference>
<evidence type="ECO:0000256" key="2">
    <source>
        <dbReference type="ARBA" id="ARBA00022475"/>
    </source>
</evidence>
<accession>A0A6J6PJ78</accession>
<evidence type="ECO:0000313" key="8">
    <source>
        <dbReference type="EMBL" id="CAB4696334.1"/>
    </source>
</evidence>
<evidence type="ECO:0000313" key="9">
    <source>
        <dbReference type="EMBL" id="CAB4746980.1"/>
    </source>
</evidence>
<keyword evidence="4 7" id="KW-1133">Transmembrane helix</keyword>
<evidence type="ECO:0000313" key="10">
    <source>
        <dbReference type="EMBL" id="CAB5068798.1"/>
    </source>
</evidence>
<feature type="transmembrane region" description="Helical" evidence="7">
    <location>
        <begin position="225"/>
        <end position="251"/>
    </location>
</feature>
<feature type="region of interest" description="Disordered" evidence="6">
    <location>
        <begin position="423"/>
        <end position="477"/>
    </location>
</feature>
<feature type="transmembrane region" description="Helical" evidence="7">
    <location>
        <begin position="257"/>
        <end position="277"/>
    </location>
</feature>
<name>A0A6J6PJ78_9ZZZZ</name>
<keyword evidence="2" id="KW-1003">Cell membrane</keyword>
<dbReference type="EMBL" id="CAEZYY010000007">
    <property type="protein sequence ID" value="CAB4746980.1"/>
    <property type="molecule type" value="Genomic_DNA"/>
</dbReference>
<organism evidence="8">
    <name type="scientific">freshwater metagenome</name>
    <dbReference type="NCBI Taxonomy" id="449393"/>
    <lineage>
        <taxon>unclassified sequences</taxon>
        <taxon>metagenomes</taxon>
        <taxon>ecological metagenomes</taxon>
    </lineage>
</organism>
<dbReference type="AlphaFoldDB" id="A0A6J6PJ78"/>
<dbReference type="Pfam" id="PF07690">
    <property type="entry name" value="MFS_1"/>
    <property type="match status" value="1"/>
</dbReference>
<feature type="compositionally biased region" description="Basic residues" evidence="6">
    <location>
        <begin position="458"/>
        <end position="477"/>
    </location>
</feature>
<feature type="transmembrane region" description="Helical" evidence="7">
    <location>
        <begin position="376"/>
        <end position="394"/>
    </location>
</feature>
<dbReference type="GO" id="GO:0005886">
    <property type="term" value="C:plasma membrane"/>
    <property type="evidence" value="ECO:0007669"/>
    <property type="project" value="UniProtKB-SubCell"/>
</dbReference>
<evidence type="ECO:0000256" key="4">
    <source>
        <dbReference type="ARBA" id="ARBA00022989"/>
    </source>
</evidence>
<protein>
    <submittedName>
        <fullName evidence="8">Unannotated protein</fullName>
    </submittedName>
</protein>
<evidence type="ECO:0000256" key="7">
    <source>
        <dbReference type="SAM" id="Phobius"/>
    </source>
</evidence>
<feature type="transmembrane region" description="Helical" evidence="7">
    <location>
        <begin position="65"/>
        <end position="86"/>
    </location>
</feature>
<feature type="transmembrane region" description="Helical" evidence="7">
    <location>
        <begin position="106"/>
        <end position="130"/>
    </location>
</feature>
<dbReference type="PANTHER" id="PTHR23513">
    <property type="entry name" value="INTEGRAL MEMBRANE EFFLUX PROTEIN-RELATED"/>
    <property type="match status" value="1"/>
</dbReference>
<dbReference type="EMBL" id="CAEZXX010000012">
    <property type="protein sequence ID" value="CAB4696334.1"/>
    <property type="molecule type" value="Genomic_DNA"/>
</dbReference>
<sequence>MLSITAGGRASRSSDSAVAEFTTLRRFEALATTHALMIAADAVMLVALASTVIGLDANAARTKVLLYQLTTLAPFTVMAPFIGPLIDRMRGGRRLVVELAAFGRIIVSIALVMVLDSLLLYPVALAALVLKQTYSVSKSALVPLVVETEADLMGANAKLGVVAGIAAAAAAAPAAVLQHFSAKATLVLSAIGFLVAFVSATRLPREVIARTRANRDEIHELRSPTVLVGASAIVLLRASVGFMQFLLFFWLRGQGAGKWFGVAIAVGAASTMLGNVSGPRIRRFMREEVMLICGLGFVSLSGLFCAIAGGRRASVVLMGTVSFGAAIGKLAFDSIVQRDAHEANQGRAFARFESRFQLAWVLAAIPPVIWTPPGEVGFVVISAIAGFAAVSYSIGMRAVHLGRPVPEPISRRAGRRIVRKIDELRTPSGGIGRPDGAGTPSAGLQRRIQYLPPEQRVATRRGRGGRAKDRVRRPRQG</sequence>
<comment type="subcellular location">
    <subcellularLocation>
        <location evidence="1">Cell membrane</location>
        <topology evidence="1">Multi-pass membrane protein</topology>
    </subcellularLocation>
</comment>
<dbReference type="GO" id="GO:0022857">
    <property type="term" value="F:transmembrane transporter activity"/>
    <property type="evidence" value="ECO:0007669"/>
    <property type="project" value="InterPro"/>
</dbReference>
<evidence type="ECO:0000256" key="3">
    <source>
        <dbReference type="ARBA" id="ARBA00022692"/>
    </source>
</evidence>
<dbReference type="InterPro" id="IPR011701">
    <property type="entry name" value="MFS"/>
</dbReference>
<reference evidence="8" key="1">
    <citation type="submission" date="2020-05" db="EMBL/GenBank/DDBJ databases">
        <authorList>
            <person name="Chiriac C."/>
            <person name="Salcher M."/>
            <person name="Ghai R."/>
            <person name="Kavagutti S V."/>
        </authorList>
    </citation>
    <scope>NUCLEOTIDE SEQUENCE</scope>
</reference>
<keyword evidence="3 7" id="KW-0812">Transmembrane</keyword>
<proteinExistence type="predicted"/>